<keyword evidence="1" id="KW-0472">Membrane</keyword>
<proteinExistence type="predicted"/>
<sequence length="81" mass="8842">MPSASTTASPAPTMSGAPRWAAKDWKQLSASGLDFNSSLLTAIVVLAIVLCILFFPCFFFDLIQREGIFIGRTCRRRASCI</sequence>
<protein>
    <submittedName>
        <fullName evidence="2">Uncharacterized protein</fullName>
    </submittedName>
</protein>
<organism evidence="2">
    <name type="scientific">Arundo donax</name>
    <name type="common">Giant reed</name>
    <name type="synonym">Donax arundinaceus</name>
    <dbReference type="NCBI Taxonomy" id="35708"/>
    <lineage>
        <taxon>Eukaryota</taxon>
        <taxon>Viridiplantae</taxon>
        <taxon>Streptophyta</taxon>
        <taxon>Embryophyta</taxon>
        <taxon>Tracheophyta</taxon>
        <taxon>Spermatophyta</taxon>
        <taxon>Magnoliopsida</taxon>
        <taxon>Liliopsida</taxon>
        <taxon>Poales</taxon>
        <taxon>Poaceae</taxon>
        <taxon>PACMAD clade</taxon>
        <taxon>Arundinoideae</taxon>
        <taxon>Arundineae</taxon>
        <taxon>Arundo</taxon>
    </lineage>
</organism>
<reference evidence="2" key="2">
    <citation type="journal article" date="2015" name="Data Brief">
        <title>Shoot transcriptome of the giant reed, Arundo donax.</title>
        <authorList>
            <person name="Barrero R.A."/>
            <person name="Guerrero F.D."/>
            <person name="Moolhuijzen P."/>
            <person name="Goolsby J.A."/>
            <person name="Tidwell J."/>
            <person name="Bellgard S.E."/>
            <person name="Bellgard M.I."/>
        </authorList>
    </citation>
    <scope>NUCLEOTIDE SEQUENCE</scope>
    <source>
        <tissue evidence="2">Shoot tissue taken approximately 20 cm above the soil surface</tissue>
    </source>
</reference>
<evidence type="ECO:0000256" key="1">
    <source>
        <dbReference type="SAM" id="Phobius"/>
    </source>
</evidence>
<keyword evidence="1" id="KW-1133">Transmembrane helix</keyword>
<name>A0A0A9ERG8_ARUDO</name>
<accession>A0A0A9ERG8</accession>
<feature type="transmembrane region" description="Helical" evidence="1">
    <location>
        <begin position="39"/>
        <end position="63"/>
    </location>
</feature>
<dbReference type="AlphaFoldDB" id="A0A0A9ERG8"/>
<dbReference type="EMBL" id="GBRH01195214">
    <property type="protein sequence ID" value="JAE02682.1"/>
    <property type="molecule type" value="Transcribed_RNA"/>
</dbReference>
<keyword evidence="1" id="KW-0812">Transmembrane</keyword>
<reference evidence="2" key="1">
    <citation type="submission" date="2014-09" db="EMBL/GenBank/DDBJ databases">
        <authorList>
            <person name="Magalhaes I.L.F."/>
            <person name="Oliveira U."/>
            <person name="Santos F.R."/>
            <person name="Vidigal T.H.D.A."/>
            <person name="Brescovit A.D."/>
            <person name="Santos A.J."/>
        </authorList>
    </citation>
    <scope>NUCLEOTIDE SEQUENCE</scope>
    <source>
        <tissue evidence="2">Shoot tissue taken approximately 20 cm above the soil surface</tissue>
    </source>
</reference>
<evidence type="ECO:0000313" key="2">
    <source>
        <dbReference type="EMBL" id="JAE02682.1"/>
    </source>
</evidence>